<keyword evidence="7" id="KW-0539">Nucleus</keyword>
<evidence type="ECO:0000256" key="2">
    <source>
        <dbReference type="ARBA" id="ARBA00022448"/>
    </source>
</evidence>
<evidence type="ECO:0000256" key="3">
    <source>
        <dbReference type="ARBA" id="ARBA00022816"/>
    </source>
</evidence>
<dbReference type="GO" id="GO:0000055">
    <property type="term" value="P:ribosomal large subunit export from nucleus"/>
    <property type="evidence" value="ECO:0007669"/>
    <property type="project" value="InterPro"/>
</dbReference>
<dbReference type="EMBL" id="JAACJL010000016">
    <property type="protein sequence ID" value="KAF4619426.1"/>
    <property type="molecule type" value="Genomic_DNA"/>
</dbReference>
<reference evidence="9 10" key="1">
    <citation type="submission" date="2019-12" db="EMBL/GenBank/DDBJ databases">
        <authorList>
            <person name="Floudas D."/>
            <person name="Bentzer J."/>
            <person name="Ahren D."/>
            <person name="Johansson T."/>
            <person name="Persson P."/>
            <person name="Tunlid A."/>
        </authorList>
    </citation>
    <scope>NUCLEOTIDE SEQUENCE [LARGE SCALE GENOMIC DNA]</scope>
    <source>
        <strain evidence="9 10">CBS 102.39</strain>
    </source>
</reference>
<name>A0A8H4QYB8_9AGAR</name>
<evidence type="ECO:0000256" key="1">
    <source>
        <dbReference type="ARBA" id="ARBA00004567"/>
    </source>
</evidence>
<evidence type="ECO:0000256" key="7">
    <source>
        <dbReference type="ARBA" id="ARBA00023242"/>
    </source>
</evidence>
<comment type="subcellular location">
    <subcellularLocation>
        <location evidence="1">Nucleus</location>
        <location evidence="1">Nuclear pore complex</location>
    </subcellularLocation>
</comment>
<dbReference type="GO" id="GO:0006406">
    <property type="term" value="P:mRNA export from nucleus"/>
    <property type="evidence" value="ECO:0007669"/>
    <property type="project" value="TreeGrafter"/>
</dbReference>
<feature type="coiled-coil region" evidence="8">
    <location>
        <begin position="786"/>
        <end position="845"/>
    </location>
</feature>
<evidence type="ECO:0000256" key="4">
    <source>
        <dbReference type="ARBA" id="ARBA00022927"/>
    </source>
</evidence>
<gene>
    <name evidence="9" type="ORF">D9613_005509</name>
</gene>
<sequence length="850" mass="94401">MADNDEWTNLLRDHPIFSLPKSLHGPLEVSNNALELSTNTLPNFTKVDSAPNLTPSGRRQVMILKDADVIVAAGKEIRMSSFGDLKLSRSMRKTYKTLHTPTIEFETRQIALNPSGKLLAVAGAYQVAVIVLPRSGYNRLVPESIDCKSVQVGQFYHAADNAAPIAKIDWHPWGEAGSTLLVMTVDGKFREYDISVDTEEPQQVLSFVPNKKPNSYMAEDDSEREVTSFTLGKGQADWGPLTVYALMKSGDIYAMCPYMPRNASIPSSYIHSLDCFISAKQEYLQETAVTAKSLSPIYDYQRKYVTSLVKQLPPGTAFPATSKKVSMHPPTTINAAPLRQGPFLLQPSPLTIEGGEGGDATDIVYLAFGMDDVGPDDDRRDTQHLGALLVSYQDGKVDFFLDVEKVEARWESKQVSNRDLPMLAVYETIDLGLVEMLNQVTPESDGVPLLDLLNGNHPVFLLDPLHDDMLYLYHAFGVHALDISPVLQNLAASLREDGEDDAMLTKGLEKAPTTNVQPILNTFSVERKCSNPITAVVIPNDVYLTYSIFILTSMMRITSFPLTVTPEPLPIKPAKVEEKAPAPVERSKWLTPAEGPPGHVSALGTEPYKPPAIASSVSGLPSIPKLSLPGPPSGSKELVLTPDTFRFIAKTVAQITSQLRDIHLAYRAAMTRTALQGNELVAQVDKCATMEKLLEDLKGARRQRTQERFEKVQAEQKALLARMDRVLQAMMKQASPELSEHETKWFEELKRMKQEILGAGRYDEDSLLARTRLLEKEYARILPSLKNLVEKQNQRGKQRAENAQQLGFSQAFEYGERSNFDRTRINQVEKEVEKLALQLDLTLGRPPSAQ</sequence>
<comment type="caution">
    <text evidence="9">The sequence shown here is derived from an EMBL/GenBank/DDBJ whole genome shotgun (WGS) entry which is preliminary data.</text>
</comment>
<keyword evidence="10" id="KW-1185">Reference proteome</keyword>
<keyword evidence="2" id="KW-0813">Transport</keyword>
<feature type="coiled-coil region" evidence="8">
    <location>
        <begin position="690"/>
        <end position="722"/>
    </location>
</feature>
<dbReference type="AlphaFoldDB" id="A0A8H4QYB8"/>
<evidence type="ECO:0008006" key="11">
    <source>
        <dbReference type="Google" id="ProtNLM"/>
    </source>
</evidence>
<dbReference type="InterPro" id="IPR037700">
    <property type="entry name" value="NUP88/NUP82"/>
</dbReference>
<evidence type="ECO:0000256" key="6">
    <source>
        <dbReference type="ARBA" id="ARBA00023132"/>
    </source>
</evidence>
<dbReference type="InterPro" id="IPR019321">
    <property type="entry name" value="Nucleoporin_Nup88"/>
</dbReference>
<dbReference type="PANTHER" id="PTHR13257">
    <property type="entry name" value="NUCLEOPORIN NUP84-RELATED"/>
    <property type="match status" value="1"/>
</dbReference>
<dbReference type="PANTHER" id="PTHR13257:SF0">
    <property type="entry name" value="NUCLEAR PORE COMPLEX PROTEIN NUP88"/>
    <property type="match status" value="1"/>
</dbReference>
<protein>
    <recommendedName>
        <fullName evidence="11">Nucleoporin nup82</fullName>
    </recommendedName>
</protein>
<dbReference type="GO" id="GO:0006606">
    <property type="term" value="P:protein import into nucleus"/>
    <property type="evidence" value="ECO:0007669"/>
    <property type="project" value="TreeGrafter"/>
</dbReference>
<keyword evidence="3" id="KW-0509">mRNA transport</keyword>
<accession>A0A8H4QYB8</accession>
<organism evidence="9 10">
    <name type="scientific">Agrocybe pediades</name>
    <dbReference type="NCBI Taxonomy" id="84607"/>
    <lineage>
        <taxon>Eukaryota</taxon>
        <taxon>Fungi</taxon>
        <taxon>Dikarya</taxon>
        <taxon>Basidiomycota</taxon>
        <taxon>Agaricomycotina</taxon>
        <taxon>Agaricomycetes</taxon>
        <taxon>Agaricomycetidae</taxon>
        <taxon>Agaricales</taxon>
        <taxon>Agaricineae</taxon>
        <taxon>Strophariaceae</taxon>
        <taxon>Agrocybe</taxon>
    </lineage>
</organism>
<dbReference type="Proteomes" id="UP000521872">
    <property type="component" value="Unassembled WGS sequence"/>
</dbReference>
<keyword evidence="8" id="KW-0175">Coiled coil</keyword>
<dbReference type="GO" id="GO:0017056">
    <property type="term" value="F:structural constituent of nuclear pore"/>
    <property type="evidence" value="ECO:0007669"/>
    <property type="project" value="InterPro"/>
</dbReference>
<keyword evidence="6" id="KW-0906">Nuclear pore complex</keyword>
<keyword evidence="4" id="KW-0653">Protein transport</keyword>
<keyword evidence="5" id="KW-0811">Translocation</keyword>
<evidence type="ECO:0000256" key="5">
    <source>
        <dbReference type="ARBA" id="ARBA00023010"/>
    </source>
</evidence>
<dbReference type="GO" id="GO:0005643">
    <property type="term" value="C:nuclear pore"/>
    <property type="evidence" value="ECO:0007669"/>
    <property type="project" value="UniProtKB-SubCell"/>
</dbReference>
<evidence type="ECO:0000313" key="10">
    <source>
        <dbReference type="Proteomes" id="UP000521872"/>
    </source>
</evidence>
<dbReference type="GO" id="GO:0000056">
    <property type="term" value="P:ribosomal small subunit export from nucleus"/>
    <property type="evidence" value="ECO:0007669"/>
    <property type="project" value="InterPro"/>
</dbReference>
<proteinExistence type="predicted"/>
<dbReference type="Pfam" id="PF10168">
    <property type="entry name" value="Nup88"/>
    <property type="match status" value="1"/>
</dbReference>
<evidence type="ECO:0000313" key="9">
    <source>
        <dbReference type="EMBL" id="KAF4619426.1"/>
    </source>
</evidence>
<evidence type="ECO:0000256" key="8">
    <source>
        <dbReference type="SAM" id="Coils"/>
    </source>
</evidence>